<reference evidence="1 2" key="1">
    <citation type="submission" date="2023-09" db="EMBL/GenBank/DDBJ databases">
        <authorList>
            <person name="Rey-Velasco X."/>
        </authorList>
    </citation>
    <scope>NUCLEOTIDE SEQUENCE [LARGE SCALE GENOMIC DNA]</scope>
    <source>
        <strain evidence="1 2">W345</strain>
    </source>
</reference>
<dbReference type="InterPro" id="IPR010727">
    <property type="entry name" value="DUF1302"/>
</dbReference>
<dbReference type="EMBL" id="JAVRIC010000021">
    <property type="protein sequence ID" value="MDT0498450.1"/>
    <property type="molecule type" value="Genomic_DNA"/>
</dbReference>
<comment type="caution">
    <text evidence="1">The sequence shown here is derived from an EMBL/GenBank/DDBJ whole genome shotgun (WGS) entry which is preliminary data.</text>
</comment>
<gene>
    <name evidence="1" type="ORF">RM530_13940</name>
</gene>
<sequence length="810" mass="87445">MLAIAAPASAVRFDLDYGDGIEGVLNTTFTAGGAWRMQHPSSDLIGKSNLDPGVCSGVYQSCQGLFREQSYPAAHLAAAPGAPTMHADDGDLSYDKGDAVQAVIKASQDLTLSYGDFTLFARWLYFYDTVNMNQGDYFPTLITAENVNRTGTTDDAVSNRYFERVYGPGEATEVDRSGRALKQAGTDLQLLDLNIAGTIKLIEDYPISFRIGRQSINWGESTLVAVNSINQWNPPNANNLYRVGMSVEEVFEPVGMLSLSMDPFYNASIELVYQYEWEPLEIPTPGTYFSTVDAGTDNVRDYFNLSFGGSSDDPDKVGYFLDNPLALITPATAYLERAPDQTPKDSGQYGFAFKYYAENLNYGTEFGFYYMRYHSRLPYVSFISADASCARAAGNAEGINATNTSEFLSVCDNIPGLAVPSARQQLAADSLTTIVANPGAITDVGTDIAALLPLLTGIGTDPDGPYSEANGLDTQKIFFEYPENIDMFGVSFNTPLGIWAMQGEVSYRPDLPLQVSIIDVAFAASGPLLSACHDPSVGCAGTSGGRGFSEDGGRTNYGSSDAMNAGADIDYADTINLLVGHLPGSARAYPSFLTAYRGGVVGDTPPNSYVRGWEPFDVLQYDLGFTRVYSATENPFGASQVQLVVELAAVHVPGLPSLDELQIDAPGVYTHASAGADGTGADGSRQACSTNPTCVVGPDGLRFNPTQADLDAFVDKFSWGYRVISFFKYESLFPGISLQPSFVLTHDVKGTSPGPAENFVEGRRSLTLLNEIRFRGGLSFTAGYTWYTGAGENNLLRDRDFAQAFVKYQF</sequence>
<organism evidence="1 2">
    <name type="scientific">Banduia mediterranea</name>
    <dbReference type="NCBI Taxonomy" id="3075609"/>
    <lineage>
        <taxon>Bacteria</taxon>
        <taxon>Pseudomonadati</taxon>
        <taxon>Pseudomonadota</taxon>
        <taxon>Gammaproteobacteria</taxon>
        <taxon>Nevskiales</taxon>
        <taxon>Algiphilaceae</taxon>
        <taxon>Banduia</taxon>
    </lineage>
</organism>
<accession>A0ABU2WKP5</accession>
<protein>
    <submittedName>
        <fullName evidence="1">DUF1302 family protein</fullName>
    </submittedName>
</protein>
<proteinExistence type="predicted"/>
<dbReference type="RefSeq" id="WP_311365858.1">
    <property type="nucleotide sequence ID" value="NZ_JAVRIC010000021.1"/>
</dbReference>
<evidence type="ECO:0000313" key="2">
    <source>
        <dbReference type="Proteomes" id="UP001254608"/>
    </source>
</evidence>
<keyword evidence="2" id="KW-1185">Reference proteome</keyword>
<dbReference type="Proteomes" id="UP001254608">
    <property type="component" value="Unassembled WGS sequence"/>
</dbReference>
<name>A0ABU2WKP5_9GAMM</name>
<dbReference type="Pfam" id="PF06980">
    <property type="entry name" value="DUF1302"/>
    <property type="match status" value="1"/>
</dbReference>
<evidence type="ECO:0000313" key="1">
    <source>
        <dbReference type="EMBL" id="MDT0498450.1"/>
    </source>
</evidence>